<comment type="catalytic activity">
    <reaction evidence="5">
        <text>pyridoxamine 5'-phosphate + O2 + H2O = pyridoxal 5'-phosphate + H2O2 + NH4(+)</text>
        <dbReference type="Rhea" id="RHEA:15817"/>
        <dbReference type="ChEBI" id="CHEBI:15377"/>
        <dbReference type="ChEBI" id="CHEBI:15379"/>
        <dbReference type="ChEBI" id="CHEBI:16240"/>
        <dbReference type="ChEBI" id="CHEBI:28938"/>
        <dbReference type="ChEBI" id="CHEBI:58451"/>
        <dbReference type="ChEBI" id="CHEBI:597326"/>
        <dbReference type="EC" id="1.4.3.5"/>
    </reaction>
</comment>
<dbReference type="InterPro" id="IPR019740">
    <property type="entry name" value="Pyridox_Oxase_CS"/>
</dbReference>
<comment type="similarity">
    <text evidence="1 5">Belongs to the pyridoxamine 5'-phosphate oxidase family.</text>
</comment>
<keyword evidence="4 5" id="KW-0560">Oxidoreductase</keyword>
<dbReference type="InterPro" id="IPR012349">
    <property type="entry name" value="Split_barrel_FMN-bd"/>
</dbReference>
<evidence type="ECO:0000256" key="7">
    <source>
        <dbReference type="PIRSR" id="PIRSR000190-2"/>
    </source>
</evidence>
<dbReference type="RefSeq" id="WP_142942513.1">
    <property type="nucleotide sequence ID" value="NZ_VIKR01000003.1"/>
</dbReference>
<feature type="binding site" evidence="5 6">
    <location>
        <position position="65"/>
    </location>
    <ligand>
        <name>substrate</name>
    </ligand>
</feature>
<evidence type="ECO:0000313" key="10">
    <source>
        <dbReference type="EMBL" id="TQV73805.1"/>
    </source>
</evidence>
<dbReference type="GO" id="GO:0004733">
    <property type="term" value="F:pyridoxamine phosphate oxidase activity"/>
    <property type="evidence" value="ECO:0007669"/>
    <property type="project" value="UniProtKB-UniRule"/>
</dbReference>
<evidence type="ECO:0000256" key="2">
    <source>
        <dbReference type="ARBA" id="ARBA00022630"/>
    </source>
</evidence>
<keyword evidence="11" id="KW-1185">Reference proteome</keyword>
<dbReference type="PIRSF" id="PIRSF000190">
    <property type="entry name" value="Pyd_amn-ph_oxd"/>
    <property type="match status" value="1"/>
</dbReference>
<feature type="binding site" evidence="5 6">
    <location>
        <position position="130"/>
    </location>
    <ligand>
        <name>substrate</name>
    </ligand>
</feature>
<dbReference type="EC" id="1.4.3.5" evidence="5"/>
<dbReference type="GO" id="GO:0010181">
    <property type="term" value="F:FMN binding"/>
    <property type="evidence" value="ECO:0007669"/>
    <property type="project" value="UniProtKB-UniRule"/>
</dbReference>
<dbReference type="EMBL" id="VIKR01000003">
    <property type="protein sequence ID" value="TQV73805.1"/>
    <property type="molecule type" value="Genomic_DNA"/>
</dbReference>
<dbReference type="InterPro" id="IPR011576">
    <property type="entry name" value="Pyridox_Oxase_N"/>
</dbReference>
<dbReference type="Pfam" id="PF01243">
    <property type="entry name" value="PNPOx_N"/>
    <property type="match status" value="1"/>
</dbReference>
<comment type="pathway">
    <text evidence="5">Cofactor metabolism; pyridoxal 5'-phosphate salvage; pyridoxal 5'-phosphate from pyridoxine 5'-phosphate: step 1/1.</text>
</comment>
<dbReference type="PANTHER" id="PTHR10851">
    <property type="entry name" value="PYRIDOXINE-5-PHOSPHATE OXIDASE"/>
    <property type="match status" value="1"/>
</dbReference>
<dbReference type="Pfam" id="PF10590">
    <property type="entry name" value="PNP_phzG_C"/>
    <property type="match status" value="1"/>
</dbReference>
<feature type="binding site" evidence="5 7">
    <location>
        <begin position="139"/>
        <end position="140"/>
    </location>
    <ligand>
        <name>FMN</name>
        <dbReference type="ChEBI" id="CHEBI:58210"/>
    </ligand>
</feature>
<dbReference type="UniPathway" id="UPA01068">
    <property type="reaction ID" value="UER00304"/>
</dbReference>
<dbReference type="HAMAP" id="MF_01629">
    <property type="entry name" value="PdxH"/>
    <property type="match status" value="1"/>
</dbReference>
<feature type="binding site" evidence="5 7">
    <location>
        <position position="82"/>
    </location>
    <ligand>
        <name>FMN</name>
        <dbReference type="ChEBI" id="CHEBI:58210"/>
    </ligand>
</feature>
<feature type="binding site" evidence="5 7">
    <location>
        <begin position="60"/>
        <end position="65"/>
    </location>
    <ligand>
        <name>FMN</name>
        <dbReference type="ChEBI" id="CHEBI:58210"/>
    </ligand>
</feature>
<evidence type="ECO:0000259" key="9">
    <source>
        <dbReference type="Pfam" id="PF10590"/>
    </source>
</evidence>
<feature type="binding site" evidence="5 6">
    <location>
        <begin position="190"/>
        <end position="192"/>
    </location>
    <ligand>
        <name>substrate</name>
    </ligand>
</feature>
<dbReference type="NCBIfam" id="NF004231">
    <property type="entry name" value="PRK05679.1"/>
    <property type="match status" value="1"/>
</dbReference>
<comment type="pathway">
    <text evidence="5">Cofactor metabolism; pyridoxal 5'-phosphate salvage; pyridoxal 5'-phosphate from pyridoxamine 5'-phosphate: step 1/1.</text>
</comment>
<dbReference type="InterPro" id="IPR019576">
    <property type="entry name" value="Pyridoxamine_oxidase_dimer_C"/>
</dbReference>
<accession>A0A545T9C7</accession>
<dbReference type="NCBIfam" id="TIGR00558">
    <property type="entry name" value="pdxH"/>
    <property type="match status" value="1"/>
</dbReference>
<comment type="catalytic activity">
    <reaction evidence="5">
        <text>pyridoxine 5'-phosphate + O2 = pyridoxal 5'-phosphate + H2O2</text>
        <dbReference type="Rhea" id="RHEA:15149"/>
        <dbReference type="ChEBI" id="CHEBI:15379"/>
        <dbReference type="ChEBI" id="CHEBI:16240"/>
        <dbReference type="ChEBI" id="CHEBI:58589"/>
        <dbReference type="ChEBI" id="CHEBI:597326"/>
        <dbReference type="EC" id="1.4.3.5"/>
    </reaction>
</comment>
<feature type="binding site" evidence="5 7">
    <location>
        <position position="104"/>
    </location>
    <ligand>
        <name>FMN</name>
        <dbReference type="ChEBI" id="CHEBI:58210"/>
    </ligand>
</feature>
<feature type="binding site" evidence="5 6">
    <location>
        <position position="122"/>
    </location>
    <ligand>
        <name>substrate</name>
    </ligand>
</feature>
<dbReference type="PROSITE" id="PS01064">
    <property type="entry name" value="PYRIDOX_OXIDASE"/>
    <property type="match status" value="1"/>
</dbReference>
<dbReference type="GO" id="GO:0008615">
    <property type="term" value="P:pyridoxine biosynthetic process"/>
    <property type="evidence" value="ECO:0007669"/>
    <property type="project" value="UniProtKB-UniRule"/>
</dbReference>
<comment type="caution">
    <text evidence="5">Lacks conserved residue(s) required for the propagation of feature annotation.</text>
</comment>
<dbReference type="PANTHER" id="PTHR10851:SF0">
    <property type="entry name" value="PYRIDOXINE-5'-PHOSPHATE OXIDASE"/>
    <property type="match status" value="1"/>
</dbReference>
<keyword evidence="2 5" id="KW-0285">Flavoprotein</keyword>
<feature type="binding site" evidence="5 7">
    <location>
        <position position="194"/>
    </location>
    <ligand>
        <name>FMN</name>
        <dbReference type="ChEBI" id="CHEBI:58210"/>
    </ligand>
</feature>
<sequence length="211" mass="24216">MKLDDVRREYLKDGLRRSQLDDDPITQLEAWLNQASQVELVDATAMTLATVDTEGQPSQRVVLLKQLDQDGLVFYTNLNSAKAMDIKHNEKVSTHFAWLPLERQVKIKGVAKKLSTTEAFKYFVSRPRDSQLAAWASNQSQPISSRQMLMTTFEKMKQKFSDGEIPLPDFWGGYRIKPTAFEFWQGGGARLHDRFVYTPSEMGWDIKRLAP</sequence>
<dbReference type="Gene3D" id="2.30.110.10">
    <property type="entry name" value="Electron Transport, Fmn-binding Protein, Chain A"/>
    <property type="match status" value="1"/>
</dbReference>
<dbReference type="OrthoDB" id="9780392at2"/>
<comment type="cofactor">
    <cofactor evidence="5 7">
        <name>FMN</name>
        <dbReference type="ChEBI" id="CHEBI:58210"/>
    </cofactor>
    <text evidence="5 7">Binds 1 FMN per subunit.</text>
</comment>
<name>A0A545T9C7_9GAMM</name>
<evidence type="ECO:0000256" key="6">
    <source>
        <dbReference type="PIRSR" id="PIRSR000190-1"/>
    </source>
</evidence>
<feature type="binding site" evidence="5 7">
    <location>
        <position position="184"/>
    </location>
    <ligand>
        <name>FMN</name>
        <dbReference type="ChEBI" id="CHEBI:58210"/>
    </ligand>
</feature>
<gene>
    <name evidence="5 10" type="primary">pdxH</name>
    <name evidence="10" type="ORF">FLL45_13120</name>
</gene>
<proteinExistence type="inferred from homology"/>
<dbReference type="SUPFAM" id="SSF50475">
    <property type="entry name" value="FMN-binding split barrel"/>
    <property type="match status" value="1"/>
</dbReference>
<evidence type="ECO:0000256" key="5">
    <source>
        <dbReference type="HAMAP-Rule" id="MF_01629"/>
    </source>
</evidence>
<feature type="binding site" evidence="5 6">
    <location>
        <position position="126"/>
    </location>
    <ligand>
        <name>substrate</name>
    </ligand>
</feature>
<evidence type="ECO:0000313" key="11">
    <source>
        <dbReference type="Proteomes" id="UP000317839"/>
    </source>
</evidence>
<comment type="function">
    <text evidence="5">Catalyzes the oxidation of either pyridoxine 5'-phosphate (PNP) or pyridoxamine 5'-phosphate (PMP) into pyridoxal 5'-phosphate (PLP).</text>
</comment>
<dbReference type="AlphaFoldDB" id="A0A545T9C7"/>
<feature type="domain" description="Pyridoxamine 5'-phosphate oxidase N-terminal" evidence="8">
    <location>
        <begin position="40"/>
        <end position="158"/>
    </location>
</feature>
<evidence type="ECO:0000256" key="3">
    <source>
        <dbReference type="ARBA" id="ARBA00022643"/>
    </source>
</evidence>
<feature type="binding site" evidence="6">
    <location>
        <begin position="7"/>
        <end position="10"/>
    </location>
    <ligand>
        <name>substrate</name>
    </ligand>
</feature>
<dbReference type="Proteomes" id="UP000317839">
    <property type="component" value="Unassembled WGS sequence"/>
</dbReference>
<evidence type="ECO:0000256" key="1">
    <source>
        <dbReference type="ARBA" id="ARBA00007301"/>
    </source>
</evidence>
<feature type="binding site" evidence="5 7">
    <location>
        <begin position="75"/>
        <end position="76"/>
    </location>
    <ligand>
        <name>FMN</name>
        <dbReference type="ChEBI" id="CHEBI:58210"/>
    </ligand>
</feature>
<feature type="domain" description="Pyridoxine 5'-phosphate oxidase dimerisation C-terminal" evidence="9">
    <location>
        <begin position="171"/>
        <end position="211"/>
    </location>
</feature>
<comment type="caution">
    <text evidence="10">The sequence shown here is derived from an EMBL/GenBank/DDBJ whole genome shotgun (WGS) entry which is preliminary data.</text>
</comment>
<comment type="subunit">
    <text evidence="5">Homodimer.</text>
</comment>
<evidence type="ECO:0000259" key="8">
    <source>
        <dbReference type="Pfam" id="PF01243"/>
    </source>
</evidence>
<keyword evidence="3 5" id="KW-0288">FMN</keyword>
<organism evidence="10 11">
    <name type="scientific">Aliikangiella marina</name>
    <dbReference type="NCBI Taxonomy" id="1712262"/>
    <lineage>
        <taxon>Bacteria</taxon>
        <taxon>Pseudomonadati</taxon>
        <taxon>Pseudomonadota</taxon>
        <taxon>Gammaproteobacteria</taxon>
        <taxon>Oceanospirillales</taxon>
        <taxon>Pleioneaceae</taxon>
        <taxon>Aliikangiella</taxon>
    </lineage>
</organism>
<protein>
    <recommendedName>
        <fullName evidence="5">Pyridoxine/pyridoxamine 5'-phosphate oxidase</fullName>
        <ecNumber evidence="5">1.4.3.5</ecNumber>
    </recommendedName>
    <alternativeName>
        <fullName evidence="5">PNP/PMP oxidase</fullName>
        <shortName evidence="5">PNPOx</shortName>
    </alternativeName>
    <alternativeName>
        <fullName evidence="5">Pyridoxal 5'-phosphate synthase</fullName>
    </alternativeName>
</protein>
<reference evidence="10 11" key="1">
    <citation type="submission" date="2019-06" db="EMBL/GenBank/DDBJ databases">
        <title>Draft genome of Aliikangiella marina GYP-15.</title>
        <authorList>
            <person name="Wang G."/>
        </authorList>
    </citation>
    <scope>NUCLEOTIDE SEQUENCE [LARGE SCALE GENOMIC DNA]</scope>
    <source>
        <strain evidence="10 11">GYP-15</strain>
    </source>
</reference>
<dbReference type="InterPro" id="IPR000659">
    <property type="entry name" value="Pyridox_Oxase"/>
</dbReference>
<keyword evidence="5" id="KW-0664">Pyridoxine biosynthesis</keyword>
<evidence type="ECO:0000256" key="4">
    <source>
        <dbReference type="ARBA" id="ARBA00023002"/>
    </source>
</evidence>